<dbReference type="Gene3D" id="3.90.1410.10">
    <property type="entry name" value="set domain protein methyltransferase, domain 1"/>
    <property type="match status" value="1"/>
</dbReference>
<dbReference type="STRING" id="1016849.A0A0D1YJ00"/>
<dbReference type="PANTHER" id="PTHR13271">
    <property type="entry name" value="UNCHARACTERIZED PUTATIVE METHYLTRANSFERASE"/>
    <property type="match status" value="1"/>
</dbReference>
<dbReference type="Proteomes" id="UP000053599">
    <property type="component" value="Unassembled WGS sequence"/>
</dbReference>
<dbReference type="OrthoDB" id="42889at2759"/>
<evidence type="ECO:0000313" key="2">
    <source>
        <dbReference type="EMBL" id="KIV80974.1"/>
    </source>
</evidence>
<dbReference type="GO" id="GO:0016279">
    <property type="term" value="F:protein-lysine N-methyltransferase activity"/>
    <property type="evidence" value="ECO:0007669"/>
    <property type="project" value="TreeGrafter"/>
</dbReference>
<gene>
    <name evidence="2" type="ORF">PV11_08430</name>
</gene>
<reference evidence="2 3" key="1">
    <citation type="submission" date="2015-01" db="EMBL/GenBank/DDBJ databases">
        <title>The Genome Sequence of Exophiala sideris CBS121828.</title>
        <authorList>
            <consortium name="The Broad Institute Genomics Platform"/>
            <person name="Cuomo C."/>
            <person name="de Hoog S."/>
            <person name="Gorbushina A."/>
            <person name="Stielow B."/>
            <person name="Teixiera M."/>
            <person name="Abouelleil A."/>
            <person name="Chapman S.B."/>
            <person name="Priest M."/>
            <person name="Young S.K."/>
            <person name="Wortman J."/>
            <person name="Nusbaum C."/>
            <person name="Birren B."/>
        </authorList>
    </citation>
    <scope>NUCLEOTIDE SEQUENCE [LARGE SCALE GENOMIC DNA]</scope>
    <source>
        <strain evidence="2 3">CBS 121828</strain>
    </source>
</reference>
<dbReference type="InterPro" id="IPR046341">
    <property type="entry name" value="SET_dom_sf"/>
</dbReference>
<feature type="region of interest" description="Disordered" evidence="1">
    <location>
        <begin position="447"/>
        <end position="466"/>
    </location>
</feature>
<feature type="region of interest" description="Disordered" evidence="1">
    <location>
        <begin position="1"/>
        <end position="32"/>
    </location>
</feature>
<accession>A0A0D1YJ00</accession>
<name>A0A0D1YJ00_9EURO</name>
<dbReference type="InterPro" id="IPR050600">
    <property type="entry name" value="SETD3_SETD6_MTase"/>
</dbReference>
<organism evidence="2 3">
    <name type="scientific">Exophiala sideris</name>
    <dbReference type="NCBI Taxonomy" id="1016849"/>
    <lineage>
        <taxon>Eukaryota</taxon>
        <taxon>Fungi</taxon>
        <taxon>Dikarya</taxon>
        <taxon>Ascomycota</taxon>
        <taxon>Pezizomycotina</taxon>
        <taxon>Eurotiomycetes</taxon>
        <taxon>Chaetothyriomycetidae</taxon>
        <taxon>Chaetothyriales</taxon>
        <taxon>Herpotrichiellaceae</taxon>
        <taxon>Exophiala</taxon>
    </lineage>
</organism>
<dbReference type="PANTHER" id="PTHR13271:SF135">
    <property type="entry name" value="SET DOMAIN PROTEIN (AFU_ORTHOLOGUE AFUA_4G11040)"/>
    <property type="match status" value="1"/>
</dbReference>
<dbReference type="AlphaFoldDB" id="A0A0D1YJ00"/>
<proteinExistence type="predicted"/>
<dbReference type="EMBL" id="KN846953">
    <property type="protein sequence ID" value="KIV80974.1"/>
    <property type="molecule type" value="Genomic_DNA"/>
</dbReference>
<protein>
    <recommendedName>
        <fullName evidence="4">SET domain-containing protein</fullName>
    </recommendedName>
</protein>
<sequence length="711" mass="80225">MEPDATRLEGGVGASRSDSATPPLRMNGQAHPTTDIFDKHRRLVDWVLANDGYFHPHAQIAFSRRKGFHAVVADGQTLFAGARIASCPVPITMSVLNALDIEPFSSHGSSFPKSFLRNQAHKPESLQAFFLMEQLVVGEQSWWAPYIATLPTVDDVTDMQFEEQADVIWLEGTNLKGGISAQVAKWKEMYLQGMGQLKQAQWPNALDGSYTWPKFRWAVTIFGSRSFTSQVLDDTPPADLARLRYRSNDDDSSDLVRLFSDRFGVLLPLLDLLNHKPGAKVEWQARYSFVGLQILENYQSGQELCNNYGPRDNEGLLLAYGFTIPDNPFDHLVISIKPPPGSPLATTRTWKQDLRSDPERRCFIFDYRHPQSKSATTLESSLFSFDLLDSISVLCANEREMQTMFTKQQTIMSYCLGQESKFEDGRIILATLSQLLTECSNRASRLRATDPAKAHPPVTPANSKQRNAKVYRDSQLSIVEMAVAVCKYVLTFAASDSTHQTILDTIRPTLSASVFQNLDHLLERHLKQLTHQSELLTPVAIMGMLPNDLSMSLQKCLSELENNLTIVKEGPMSMANLEKSRFAVILAALYSDYTHGVKLPHRITQWLKQLAEWYPQDSESWAYVPAPGPWAPGEEPPAELMMLLTARAAMSPTFPAESKVKRWFRPERLCWGWNVMEEEMVRVPSSILVREDIPDETILGDSSVVLYWQRY</sequence>
<dbReference type="SUPFAM" id="SSF82199">
    <property type="entry name" value="SET domain"/>
    <property type="match status" value="1"/>
</dbReference>
<dbReference type="HOGENOM" id="CLU_393276_0_0_1"/>
<evidence type="ECO:0000256" key="1">
    <source>
        <dbReference type="SAM" id="MobiDB-lite"/>
    </source>
</evidence>
<evidence type="ECO:0000313" key="3">
    <source>
        <dbReference type="Proteomes" id="UP000053599"/>
    </source>
</evidence>
<evidence type="ECO:0008006" key="4">
    <source>
        <dbReference type="Google" id="ProtNLM"/>
    </source>
</evidence>